<accession>A0ABS1ZC82</accession>
<dbReference type="Proteomes" id="UP000809529">
    <property type="component" value="Unassembled WGS sequence"/>
</dbReference>
<name>A0ABS1ZC82_9PSED</name>
<organism evidence="1 2">
    <name type="scientific">Pseudomonas weihenstephanensis</name>
    <dbReference type="NCBI Taxonomy" id="1608994"/>
    <lineage>
        <taxon>Bacteria</taxon>
        <taxon>Pseudomonadati</taxon>
        <taxon>Pseudomonadota</taxon>
        <taxon>Gammaproteobacteria</taxon>
        <taxon>Pseudomonadales</taxon>
        <taxon>Pseudomonadaceae</taxon>
        <taxon>Pseudomonas</taxon>
    </lineage>
</organism>
<comment type="caution">
    <text evidence="1">The sequence shown here is derived from an EMBL/GenBank/DDBJ whole genome shotgun (WGS) entry which is preliminary data.</text>
</comment>
<sequence>MNTDRDDDSTVLLPATGNVQAEISLDGTTYAFTSDSVTHFYNPSTSHFGMSGVCNESDSAILLWIKKGIPNGVYALGQANQDVYMSIRYPLAQTRATGGQVDITVDVTPERHHFQATFDFVAGQQDQFRVTKGTLDISRDFEPATGLIVPAQRK</sequence>
<evidence type="ECO:0000313" key="2">
    <source>
        <dbReference type="Proteomes" id="UP000809529"/>
    </source>
</evidence>
<evidence type="ECO:0000313" key="1">
    <source>
        <dbReference type="EMBL" id="MBM1194051.1"/>
    </source>
</evidence>
<dbReference type="EMBL" id="JAAEBW010000001">
    <property type="protein sequence ID" value="MBM1194051.1"/>
    <property type="molecule type" value="Genomic_DNA"/>
</dbReference>
<keyword evidence="2" id="KW-1185">Reference proteome</keyword>
<protein>
    <submittedName>
        <fullName evidence="1">Uncharacterized protein</fullName>
    </submittedName>
</protein>
<gene>
    <name evidence="1" type="ORF">GYN02_02500</name>
</gene>
<reference evidence="1 2" key="1">
    <citation type="submission" date="2020-01" db="EMBL/GenBank/DDBJ databases">
        <title>Comparative genomics of meat spoilage bacteria.</title>
        <authorList>
            <person name="Hilgarth M."/>
            <person name="Vogel R.F."/>
        </authorList>
    </citation>
    <scope>NUCLEOTIDE SEQUENCE [LARGE SCALE GENOMIC DNA]</scope>
    <source>
        <strain evidence="1 2">TMW2.2077</strain>
    </source>
</reference>
<dbReference type="RefSeq" id="WP_203302100.1">
    <property type="nucleotide sequence ID" value="NZ_JAAEBW010000001.1"/>
</dbReference>
<proteinExistence type="predicted"/>